<evidence type="ECO:0000256" key="1">
    <source>
        <dbReference type="SAM" id="SignalP"/>
    </source>
</evidence>
<protein>
    <submittedName>
        <fullName evidence="2">Uncharacterized protein</fullName>
    </submittedName>
</protein>
<accession>A0ABW6ZPH7</accession>
<dbReference type="EMBL" id="JBAFUR010000007">
    <property type="protein sequence ID" value="MFG1254805.1"/>
    <property type="molecule type" value="Genomic_DNA"/>
</dbReference>
<reference evidence="2 3" key="1">
    <citation type="submission" date="2024-02" db="EMBL/GenBank/DDBJ databases">
        <title>Expansion and revision of Xanthobacter and proposal of Roseixanthobacter gen. nov.</title>
        <authorList>
            <person name="Soltysiak M.P.M."/>
            <person name="Jalihal A."/>
            <person name="Ory A."/>
            <person name="Chrisophersen C."/>
            <person name="Lee A.D."/>
            <person name="Boulton J."/>
            <person name="Springer M."/>
        </authorList>
    </citation>
    <scope>NUCLEOTIDE SEQUENCE [LARGE SCALE GENOMIC DNA]</scope>
    <source>
        <strain evidence="2 3">CB5</strain>
    </source>
</reference>
<evidence type="ECO:0000313" key="3">
    <source>
        <dbReference type="Proteomes" id="UP001604043"/>
    </source>
</evidence>
<feature type="signal peptide" evidence="1">
    <location>
        <begin position="1"/>
        <end position="27"/>
    </location>
</feature>
<gene>
    <name evidence="2" type="ORF">V5F30_21535</name>
</gene>
<dbReference type="RefSeq" id="WP_250165813.1">
    <property type="nucleotide sequence ID" value="NZ_JAMJXC010000003.1"/>
</dbReference>
<dbReference type="Proteomes" id="UP001604043">
    <property type="component" value="Unassembled WGS sequence"/>
</dbReference>
<comment type="caution">
    <text evidence="2">The sequence shown here is derived from an EMBL/GenBank/DDBJ whole genome shotgun (WGS) entry which is preliminary data.</text>
</comment>
<name>A0ABW6ZPH7_9HYPH</name>
<feature type="chain" id="PRO_5046598592" evidence="1">
    <location>
        <begin position="28"/>
        <end position="141"/>
    </location>
</feature>
<proteinExistence type="predicted"/>
<organism evidence="2 3">
    <name type="scientific">Xanthobacter aminoxidans</name>
    <dbReference type="NCBI Taxonomy" id="186280"/>
    <lineage>
        <taxon>Bacteria</taxon>
        <taxon>Pseudomonadati</taxon>
        <taxon>Pseudomonadota</taxon>
        <taxon>Alphaproteobacteria</taxon>
        <taxon>Hyphomicrobiales</taxon>
        <taxon>Xanthobacteraceae</taxon>
        <taxon>Xanthobacter</taxon>
    </lineage>
</organism>
<sequence length="141" mass="14272">MSILMRTNLMALGVAVVLTGSAGTGNAAAIGTGALAMAPAKAASVTDVGYWYRGRYYRGGCWNCGNGAALGAGVAIGVLGAAAIAGAVAAPPPPPVVYYEQPPVVYYQPAPRVYLEPVPPPRPRSCWVTTGPGGQGYFSPC</sequence>
<keyword evidence="1" id="KW-0732">Signal</keyword>
<evidence type="ECO:0000313" key="2">
    <source>
        <dbReference type="EMBL" id="MFG1254805.1"/>
    </source>
</evidence>
<keyword evidence="3" id="KW-1185">Reference proteome</keyword>